<dbReference type="Pfam" id="PF05940">
    <property type="entry name" value="NnrS"/>
    <property type="match status" value="1"/>
</dbReference>
<feature type="transmembrane region" description="Helical" evidence="1">
    <location>
        <begin position="262"/>
        <end position="280"/>
    </location>
</feature>
<feature type="transmembrane region" description="Helical" evidence="1">
    <location>
        <begin position="12"/>
        <end position="32"/>
    </location>
</feature>
<reference evidence="2" key="2">
    <citation type="submission" date="2023-01" db="EMBL/GenBank/DDBJ databases">
        <title>Gilvimarinus xylanilyticus HB14 isolated from Caulerpa lentillifera aquaculture base in Hainan, China.</title>
        <authorList>
            <person name="Zhang Y.-J."/>
        </authorList>
    </citation>
    <scope>NUCLEOTIDE SEQUENCE</scope>
    <source>
        <strain evidence="2">HB14</strain>
    </source>
</reference>
<evidence type="ECO:0000256" key="1">
    <source>
        <dbReference type="SAM" id="Phobius"/>
    </source>
</evidence>
<feature type="transmembrane region" description="Helical" evidence="1">
    <location>
        <begin position="207"/>
        <end position="226"/>
    </location>
</feature>
<reference evidence="2" key="1">
    <citation type="submission" date="2022-05" db="EMBL/GenBank/DDBJ databases">
        <authorList>
            <person name="Sun H.-N."/>
        </authorList>
    </citation>
    <scope>NUCLEOTIDE SEQUENCE</scope>
    <source>
        <strain evidence="2">HB14</strain>
    </source>
</reference>
<accession>A0A9X2HUX8</accession>
<dbReference type="Proteomes" id="UP001139319">
    <property type="component" value="Unassembled WGS sequence"/>
</dbReference>
<dbReference type="AlphaFoldDB" id="A0A9X2HUX8"/>
<feature type="transmembrane region" description="Helical" evidence="1">
    <location>
        <begin position="52"/>
        <end position="71"/>
    </location>
</feature>
<organism evidence="2 3">
    <name type="scientific">Gilvimarinus xylanilyticus</name>
    <dbReference type="NCBI Taxonomy" id="2944139"/>
    <lineage>
        <taxon>Bacteria</taxon>
        <taxon>Pseudomonadati</taxon>
        <taxon>Pseudomonadota</taxon>
        <taxon>Gammaproteobacteria</taxon>
        <taxon>Cellvibrionales</taxon>
        <taxon>Cellvibrionaceae</taxon>
        <taxon>Gilvimarinus</taxon>
    </lineage>
</organism>
<dbReference type="RefSeq" id="WP_253966945.1">
    <property type="nucleotide sequence ID" value="NZ_JAMFTH010000001.1"/>
</dbReference>
<comment type="caution">
    <text evidence="2">The sequence shown here is derived from an EMBL/GenBank/DDBJ whole genome shotgun (WGS) entry which is preliminary data.</text>
</comment>
<feature type="transmembrane region" description="Helical" evidence="1">
    <location>
        <begin position="232"/>
        <end position="250"/>
    </location>
</feature>
<keyword evidence="1" id="KW-0472">Membrane</keyword>
<feature type="transmembrane region" description="Helical" evidence="1">
    <location>
        <begin position="168"/>
        <end position="186"/>
    </location>
</feature>
<evidence type="ECO:0000313" key="3">
    <source>
        <dbReference type="Proteomes" id="UP001139319"/>
    </source>
</evidence>
<feature type="transmembrane region" description="Helical" evidence="1">
    <location>
        <begin position="326"/>
        <end position="353"/>
    </location>
</feature>
<protein>
    <submittedName>
        <fullName evidence="2">NnrS family protein</fullName>
    </submittedName>
</protein>
<evidence type="ECO:0000313" key="2">
    <source>
        <dbReference type="EMBL" id="MCP8898675.1"/>
    </source>
</evidence>
<dbReference type="EMBL" id="JAMFTH010000001">
    <property type="protein sequence ID" value="MCP8898675.1"/>
    <property type="molecule type" value="Genomic_DNA"/>
</dbReference>
<proteinExistence type="predicted"/>
<feature type="transmembrane region" description="Helical" evidence="1">
    <location>
        <begin position="108"/>
        <end position="128"/>
    </location>
</feature>
<feature type="transmembrane region" description="Helical" evidence="1">
    <location>
        <begin position="135"/>
        <end position="156"/>
    </location>
</feature>
<sequence>MKILLAAPFRLFFTACSAYAVIMLIGWTGFLFTGWPLADGMDPFKWHSHEMLFGFGGAAIAGFLLTAVANWTQTKALSGAPLLALFTLWVLGRVGFWGSAYIPAPGRALLDLGFWLALLSYVTYLLFVQRSTRNLPVAGIIALLTLANTFMHWGFISGQIRVLTAGQQWGLGLLALLIAMIGGRIIPLFSRNWLQQRGANPNLVTQYALLDKTALITLLIWAVSLPLASGPLSGLLALIAALLHSARLLFWRGWRMRAQPLLWILHLGYGWLVVSLWLQALSRWFLLPPTVWQHTLAVGGLGTMILAVMTRVAMGHTGRPLALVKGGLFIYGFITLAAFTRLLTAVGVLAFTPGIMSSAVFWILAYGLFVILYVPVLCAPRADGRAG</sequence>
<keyword evidence="3" id="KW-1185">Reference proteome</keyword>
<feature type="transmembrane region" description="Helical" evidence="1">
    <location>
        <begin position="83"/>
        <end position="102"/>
    </location>
</feature>
<feature type="transmembrane region" description="Helical" evidence="1">
    <location>
        <begin position="292"/>
        <end position="314"/>
    </location>
</feature>
<keyword evidence="1" id="KW-0812">Transmembrane</keyword>
<dbReference type="InterPro" id="IPR010266">
    <property type="entry name" value="NnrS"/>
</dbReference>
<keyword evidence="1" id="KW-1133">Transmembrane helix</keyword>
<name>A0A9X2HUX8_9GAMM</name>
<feature type="transmembrane region" description="Helical" evidence="1">
    <location>
        <begin position="359"/>
        <end position="379"/>
    </location>
</feature>
<gene>
    <name evidence="2" type="ORF">M6D89_05110</name>
</gene>